<keyword evidence="1" id="KW-0812">Transmembrane</keyword>
<evidence type="ECO:0000313" key="3">
    <source>
        <dbReference type="Proteomes" id="UP000235786"/>
    </source>
</evidence>
<accession>A0A2J6RTQ9</accession>
<proteinExistence type="predicted"/>
<evidence type="ECO:0000256" key="1">
    <source>
        <dbReference type="SAM" id="Phobius"/>
    </source>
</evidence>
<dbReference type="AlphaFoldDB" id="A0A2J6RTQ9"/>
<name>A0A2J6RTQ9_HYAVF</name>
<feature type="transmembrane region" description="Helical" evidence="1">
    <location>
        <begin position="541"/>
        <end position="565"/>
    </location>
</feature>
<protein>
    <submittedName>
        <fullName evidence="2">Uncharacterized protein</fullName>
    </submittedName>
</protein>
<dbReference type="OrthoDB" id="3540210at2759"/>
<sequence length="659" mass="72233">MSDQNTTQTLIFTSQPAHPYYGVWTDWLYGPVRGATLTTSRNYSGLLTAFIALLVSAATGGLWKILVYIAYHLRAQRDRRDGLYHQQQNLIRNSASPSGALIELLHLTWAWRRHAERALLRSLPMGLSALLCLVLFTLAGIFSSIAIKAPGTDTLTRSSSCGQWMVNASADNVLNLVNILNITSDAVNYASICYTSEPDSFRCQVYTQPTLPFTTDTNPPCPFASEMCYSSDAVAGIVAYELDTGKLDSNIHLGINARPKDRITYQRITTCAPINTTGFTTIEQLNNPDGTNNSDTLIERVYLGGLYSANGTDNSTYVYNNNTGTYVRGYTLVALPDTLFDPIPALNRTDADVSIFLLSGNAVQYVNPVRDIWFLTAASPAFESGATDNGYTSAQLVSVLGCAEQHQICNPTNEQCTDLSRLSAMLTQINNIGLNTPQNAIANFLLGEFFYDEMGAIVYYLGATALQAQQLASQGIQLNLPSNQWAIEVTSWFTFGLARLQQAPINYAAGSPGTSIYGTYIIPGDPNLCTNQKARSTSETASFSVLGTSVVTAVCIVLILVSLVLDQVMNFIQERWNRGGYRHRQWLLDGKLQLQRLAYENARIGTWIKVEDNIPVTTLGDLFGMPDESDRGDPTEDPAVMADKNISFTAVGEKQVQVE</sequence>
<feature type="transmembrane region" description="Helical" evidence="1">
    <location>
        <begin position="122"/>
        <end position="147"/>
    </location>
</feature>
<keyword evidence="1" id="KW-0472">Membrane</keyword>
<dbReference type="EMBL" id="KZ613944">
    <property type="protein sequence ID" value="PMD41895.1"/>
    <property type="molecule type" value="Genomic_DNA"/>
</dbReference>
<feature type="transmembrane region" description="Helical" evidence="1">
    <location>
        <begin position="46"/>
        <end position="71"/>
    </location>
</feature>
<gene>
    <name evidence="2" type="ORF">L207DRAFT_458517</name>
</gene>
<evidence type="ECO:0000313" key="2">
    <source>
        <dbReference type="EMBL" id="PMD41895.1"/>
    </source>
</evidence>
<organism evidence="2 3">
    <name type="scientific">Hyaloscypha variabilis (strain UAMH 11265 / GT02V1 / F)</name>
    <name type="common">Meliniomyces variabilis</name>
    <dbReference type="NCBI Taxonomy" id="1149755"/>
    <lineage>
        <taxon>Eukaryota</taxon>
        <taxon>Fungi</taxon>
        <taxon>Dikarya</taxon>
        <taxon>Ascomycota</taxon>
        <taxon>Pezizomycotina</taxon>
        <taxon>Leotiomycetes</taxon>
        <taxon>Helotiales</taxon>
        <taxon>Hyaloscyphaceae</taxon>
        <taxon>Hyaloscypha</taxon>
        <taxon>Hyaloscypha variabilis</taxon>
    </lineage>
</organism>
<keyword evidence="1" id="KW-1133">Transmembrane helix</keyword>
<reference evidence="2 3" key="1">
    <citation type="submission" date="2016-04" db="EMBL/GenBank/DDBJ databases">
        <title>A degradative enzymes factory behind the ericoid mycorrhizal symbiosis.</title>
        <authorList>
            <consortium name="DOE Joint Genome Institute"/>
            <person name="Martino E."/>
            <person name="Morin E."/>
            <person name="Grelet G."/>
            <person name="Kuo A."/>
            <person name="Kohler A."/>
            <person name="Daghino S."/>
            <person name="Barry K."/>
            <person name="Choi C."/>
            <person name="Cichocki N."/>
            <person name="Clum A."/>
            <person name="Copeland A."/>
            <person name="Hainaut M."/>
            <person name="Haridas S."/>
            <person name="Labutti K."/>
            <person name="Lindquist E."/>
            <person name="Lipzen A."/>
            <person name="Khouja H.-R."/>
            <person name="Murat C."/>
            <person name="Ohm R."/>
            <person name="Olson A."/>
            <person name="Spatafora J."/>
            <person name="Veneault-Fourrey C."/>
            <person name="Henrissat B."/>
            <person name="Grigoriev I."/>
            <person name="Martin F."/>
            <person name="Perotto S."/>
        </authorList>
    </citation>
    <scope>NUCLEOTIDE SEQUENCE [LARGE SCALE GENOMIC DNA]</scope>
    <source>
        <strain evidence="2 3">F</strain>
    </source>
</reference>
<keyword evidence="3" id="KW-1185">Reference proteome</keyword>
<dbReference type="Proteomes" id="UP000235786">
    <property type="component" value="Unassembled WGS sequence"/>
</dbReference>